<keyword evidence="2 4" id="KW-0560">Oxidoreductase</keyword>
<dbReference type="PROSITE" id="PS00671">
    <property type="entry name" value="D_2_HYDROXYACID_DH_3"/>
    <property type="match status" value="1"/>
</dbReference>
<comment type="similarity">
    <text evidence="1 4">Belongs to the D-isomer specific 2-hydroxyacid dehydrogenase family.</text>
</comment>
<dbReference type="InterPro" id="IPR006139">
    <property type="entry name" value="D-isomer_2_OHA_DH_cat_dom"/>
</dbReference>
<dbReference type="eggNOG" id="COG0111">
    <property type="taxonomic scope" value="Bacteria"/>
</dbReference>
<name>W6S0U5_9CLOT</name>
<keyword evidence="8" id="KW-1185">Reference proteome</keyword>
<dbReference type="SUPFAM" id="SSF52283">
    <property type="entry name" value="Formate/glycerate dehydrogenase catalytic domain-like"/>
    <property type="match status" value="1"/>
</dbReference>
<dbReference type="PATRIC" id="fig|1216932.3.peg.2310"/>
<dbReference type="Pfam" id="PF00389">
    <property type="entry name" value="2-Hacid_dh"/>
    <property type="match status" value="1"/>
</dbReference>
<evidence type="ECO:0000256" key="1">
    <source>
        <dbReference type="ARBA" id="ARBA00005854"/>
    </source>
</evidence>
<evidence type="ECO:0000256" key="4">
    <source>
        <dbReference type="RuleBase" id="RU003719"/>
    </source>
</evidence>
<dbReference type="PANTHER" id="PTHR43333:SF1">
    <property type="entry name" value="D-ISOMER SPECIFIC 2-HYDROXYACID DEHYDROGENASE NAD-BINDING DOMAIN-CONTAINING PROTEIN"/>
    <property type="match status" value="1"/>
</dbReference>
<keyword evidence="3" id="KW-0520">NAD</keyword>
<dbReference type="InterPro" id="IPR029753">
    <property type="entry name" value="D-isomer_DH_CS"/>
</dbReference>
<dbReference type="EMBL" id="HG917868">
    <property type="protein sequence ID" value="CDM69469.1"/>
    <property type="molecule type" value="Genomic_DNA"/>
</dbReference>
<dbReference type="STRING" id="1216932.CM240_2332"/>
<evidence type="ECO:0000256" key="3">
    <source>
        <dbReference type="ARBA" id="ARBA00023027"/>
    </source>
</evidence>
<dbReference type="Gene3D" id="3.40.50.720">
    <property type="entry name" value="NAD(P)-binding Rossmann-like Domain"/>
    <property type="match status" value="2"/>
</dbReference>
<dbReference type="AlphaFoldDB" id="W6S0U5"/>
<dbReference type="PANTHER" id="PTHR43333">
    <property type="entry name" value="2-HACID_DH_C DOMAIN-CONTAINING PROTEIN"/>
    <property type="match status" value="1"/>
</dbReference>
<dbReference type="HOGENOM" id="CLU_019796_1_0_9"/>
<dbReference type="GO" id="GO:0016616">
    <property type="term" value="F:oxidoreductase activity, acting on the CH-OH group of donors, NAD or NADP as acceptor"/>
    <property type="evidence" value="ECO:0007669"/>
    <property type="project" value="InterPro"/>
</dbReference>
<evidence type="ECO:0000259" key="5">
    <source>
        <dbReference type="Pfam" id="PF00389"/>
    </source>
</evidence>
<feature type="domain" description="D-isomer specific 2-hydroxyacid dehydrogenase catalytic" evidence="5">
    <location>
        <begin position="12"/>
        <end position="311"/>
    </location>
</feature>
<dbReference type="OrthoDB" id="9805416at2"/>
<sequence>MRKKVLFTFGFKKEDKKFIESLGYEIYEENERNLYFKDYMEEVEVLVCYNPFATLDIRKMKKLKWIQLSSIGVDQLAGFKSYIEENNIVVSNNKGGYSIAIGEWIVLNILEIYKKRKEVYKNQENMKWKLIYNMPEIYGKTIGFIGTGTLAVEAAKRLQGFGATIVGLNTNGTNREYFNYCYQNNDIEKMIPICDVVVVTIPYTKETYKFIDERKLSLMKKDSILINVARGEVIDEDALYKYLKEKKIKAAALDVFYKEPLPVDNELWKLDNVIITAHNSWLTKETFDRRWDFYKSNLIRYINEEKVENIVDFNKGY</sequence>
<dbReference type="InterPro" id="IPR036291">
    <property type="entry name" value="NAD(P)-bd_dom_sf"/>
</dbReference>
<evidence type="ECO:0000313" key="7">
    <source>
        <dbReference type="EMBL" id="CDM69469.1"/>
    </source>
</evidence>
<dbReference type="Pfam" id="PF02826">
    <property type="entry name" value="2-Hacid_dh_C"/>
    <property type="match status" value="1"/>
</dbReference>
<dbReference type="KEGG" id="clt:CM240_2332"/>
<accession>W6S0U5</accession>
<feature type="domain" description="D-isomer specific 2-hydroxyacid dehydrogenase NAD-binding" evidence="6">
    <location>
        <begin position="109"/>
        <end position="279"/>
    </location>
</feature>
<evidence type="ECO:0000259" key="6">
    <source>
        <dbReference type="Pfam" id="PF02826"/>
    </source>
</evidence>
<dbReference type="RefSeq" id="WP_044039280.1">
    <property type="nucleotide sequence ID" value="NZ_HG917868.1"/>
</dbReference>
<dbReference type="Proteomes" id="UP000019426">
    <property type="component" value="Chromosome M2/40_rep1"/>
</dbReference>
<gene>
    <name evidence="7" type="ORF">CM240_2332</name>
</gene>
<evidence type="ECO:0000256" key="2">
    <source>
        <dbReference type="ARBA" id="ARBA00023002"/>
    </source>
</evidence>
<dbReference type="SUPFAM" id="SSF51735">
    <property type="entry name" value="NAD(P)-binding Rossmann-fold domains"/>
    <property type="match status" value="1"/>
</dbReference>
<proteinExistence type="inferred from homology"/>
<protein>
    <submittedName>
        <fullName evidence="7">D-3-Phosphoglycerate Dehydrogenase</fullName>
    </submittedName>
</protein>
<organism evidence="7 8">
    <name type="scientific">Clostridium bornimense</name>
    <dbReference type="NCBI Taxonomy" id="1216932"/>
    <lineage>
        <taxon>Bacteria</taxon>
        <taxon>Bacillati</taxon>
        <taxon>Bacillota</taxon>
        <taxon>Clostridia</taxon>
        <taxon>Eubacteriales</taxon>
        <taxon>Clostridiaceae</taxon>
        <taxon>Clostridium</taxon>
    </lineage>
</organism>
<dbReference type="GO" id="GO:0051287">
    <property type="term" value="F:NAD binding"/>
    <property type="evidence" value="ECO:0007669"/>
    <property type="project" value="InterPro"/>
</dbReference>
<dbReference type="InterPro" id="IPR006140">
    <property type="entry name" value="D-isomer_DH_NAD-bd"/>
</dbReference>
<reference evidence="7 8" key="1">
    <citation type="submission" date="2013-11" db="EMBL/GenBank/DDBJ databases">
        <title>Complete genome sequence of Clostridum sp. M2/40.</title>
        <authorList>
            <person name="Wibberg D."/>
            <person name="Puehler A."/>
            <person name="Schlueter A."/>
        </authorList>
    </citation>
    <scope>NUCLEOTIDE SEQUENCE [LARGE SCALE GENOMIC DNA]</scope>
    <source>
        <strain evidence="8">M2/40</strain>
    </source>
</reference>
<evidence type="ECO:0000313" key="8">
    <source>
        <dbReference type="Proteomes" id="UP000019426"/>
    </source>
</evidence>